<dbReference type="EMBL" id="BPLR01013220">
    <property type="protein sequence ID" value="GIY59612.1"/>
    <property type="molecule type" value="Genomic_DNA"/>
</dbReference>
<name>A0AAV4UP90_CAEEX</name>
<dbReference type="AlphaFoldDB" id="A0AAV4UP90"/>
<dbReference type="Proteomes" id="UP001054945">
    <property type="component" value="Unassembled WGS sequence"/>
</dbReference>
<protein>
    <submittedName>
        <fullName evidence="1">Uncharacterized protein</fullName>
    </submittedName>
</protein>
<proteinExistence type="predicted"/>
<evidence type="ECO:0000313" key="2">
    <source>
        <dbReference type="Proteomes" id="UP001054945"/>
    </source>
</evidence>
<comment type="caution">
    <text evidence="1">The sequence shown here is derived from an EMBL/GenBank/DDBJ whole genome shotgun (WGS) entry which is preliminary data.</text>
</comment>
<reference evidence="1 2" key="1">
    <citation type="submission" date="2021-06" db="EMBL/GenBank/DDBJ databases">
        <title>Caerostris extrusa draft genome.</title>
        <authorList>
            <person name="Kono N."/>
            <person name="Arakawa K."/>
        </authorList>
    </citation>
    <scope>NUCLEOTIDE SEQUENCE [LARGE SCALE GENOMIC DNA]</scope>
</reference>
<evidence type="ECO:0000313" key="1">
    <source>
        <dbReference type="EMBL" id="GIY59612.1"/>
    </source>
</evidence>
<accession>A0AAV4UP90</accession>
<gene>
    <name evidence="1" type="ORF">CEXT_272011</name>
</gene>
<sequence length="76" mass="8871">MKITKRQRRRMGSFLRNDRYRHRLAHGDGQFGIMGQWVILIGLVESSLPVRLRNRLAEVVGSGRPFLFVVEWTVCC</sequence>
<keyword evidence="2" id="KW-1185">Reference proteome</keyword>
<organism evidence="1 2">
    <name type="scientific">Caerostris extrusa</name>
    <name type="common">Bark spider</name>
    <name type="synonym">Caerostris bankana</name>
    <dbReference type="NCBI Taxonomy" id="172846"/>
    <lineage>
        <taxon>Eukaryota</taxon>
        <taxon>Metazoa</taxon>
        <taxon>Ecdysozoa</taxon>
        <taxon>Arthropoda</taxon>
        <taxon>Chelicerata</taxon>
        <taxon>Arachnida</taxon>
        <taxon>Araneae</taxon>
        <taxon>Araneomorphae</taxon>
        <taxon>Entelegynae</taxon>
        <taxon>Araneoidea</taxon>
        <taxon>Araneidae</taxon>
        <taxon>Caerostris</taxon>
    </lineage>
</organism>